<keyword evidence="2" id="KW-1185">Reference proteome</keyword>
<sequence length="102" mass="11969">MLHTLRLHLLSLRATTPYYRARLLRIAEQLAWVVRSWPAARWPAAQQVAPPRLLRQAQPLVPAQHQVLAPLQQLTACLHEGDQSRWAYYRQQQLLDIVLYLR</sequence>
<protein>
    <submittedName>
        <fullName evidence="1">Uncharacterized protein</fullName>
    </submittedName>
</protein>
<proteinExistence type="predicted"/>
<reference evidence="1 2" key="1">
    <citation type="submission" date="2017-01" db="EMBL/GenBank/DDBJ databases">
        <title>A new Hymenobacter.</title>
        <authorList>
            <person name="Liang Y."/>
            <person name="Feng F."/>
        </authorList>
    </citation>
    <scope>NUCLEOTIDE SEQUENCE [LARGE SCALE GENOMIC DNA]</scope>
    <source>
        <strain evidence="1">MIMBbqt21</strain>
    </source>
</reference>
<name>A0A243W6F6_9BACT</name>
<evidence type="ECO:0000313" key="2">
    <source>
        <dbReference type="Proteomes" id="UP000194873"/>
    </source>
</evidence>
<evidence type="ECO:0000313" key="1">
    <source>
        <dbReference type="EMBL" id="OUJ69819.1"/>
    </source>
</evidence>
<gene>
    <name evidence="1" type="ORF">BXP70_25945</name>
</gene>
<dbReference type="Proteomes" id="UP000194873">
    <property type="component" value="Unassembled WGS sequence"/>
</dbReference>
<dbReference type="EMBL" id="MTSE01000030">
    <property type="protein sequence ID" value="OUJ69819.1"/>
    <property type="molecule type" value="Genomic_DNA"/>
</dbReference>
<accession>A0A243W6F6</accession>
<comment type="caution">
    <text evidence="1">The sequence shown here is derived from an EMBL/GenBank/DDBJ whole genome shotgun (WGS) entry which is preliminary data.</text>
</comment>
<organism evidence="1 2">
    <name type="scientific">Hymenobacter crusticola</name>
    <dbReference type="NCBI Taxonomy" id="1770526"/>
    <lineage>
        <taxon>Bacteria</taxon>
        <taxon>Pseudomonadati</taxon>
        <taxon>Bacteroidota</taxon>
        <taxon>Cytophagia</taxon>
        <taxon>Cytophagales</taxon>
        <taxon>Hymenobacteraceae</taxon>
        <taxon>Hymenobacter</taxon>
    </lineage>
</organism>
<dbReference type="AlphaFoldDB" id="A0A243W6F6"/>